<protein>
    <submittedName>
        <fullName evidence="1">Uncharacterized protein</fullName>
    </submittedName>
</protein>
<sequence>MLCRSLKLKTTFRKHIVIGQETFSYFVDYLHAY</sequence>
<proteinExistence type="predicted"/>
<accession>A0A8S5QIV7</accession>
<organism evidence="1">
    <name type="scientific">Siphoviridae sp. ctiOl67</name>
    <dbReference type="NCBI Taxonomy" id="2825622"/>
    <lineage>
        <taxon>Viruses</taxon>
        <taxon>Duplodnaviria</taxon>
        <taxon>Heunggongvirae</taxon>
        <taxon>Uroviricota</taxon>
        <taxon>Caudoviricetes</taxon>
    </lineage>
</organism>
<name>A0A8S5QIV7_9CAUD</name>
<evidence type="ECO:0000313" key="1">
    <source>
        <dbReference type="EMBL" id="DAE19008.1"/>
    </source>
</evidence>
<dbReference type="EMBL" id="BK015666">
    <property type="protein sequence ID" value="DAE19008.1"/>
    <property type="molecule type" value="Genomic_DNA"/>
</dbReference>
<reference evidence="1" key="1">
    <citation type="journal article" date="2021" name="Proc. Natl. Acad. Sci. U.S.A.">
        <title>A Catalog of Tens of Thousands of Viruses from Human Metagenomes Reveals Hidden Associations with Chronic Diseases.</title>
        <authorList>
            <person name="Tisza M.J."/>
            <person name="Buck C.B."/>
        </authorList>
    </citation>
    <scope>NUCLEOTIDE SEQUENCE</scope>
    <source>
        <strain evidence="1">CtiOl67</strain>
    </source>
</reference>